<dbReference type="FunFam" id="1.10.10.10:FF:000001">
    <property type="entry name" value="LysR family transcriptional regulator"/>
    <property type="match status" value="1"/>
</dbReference>
<evidence type="ECO:0000259" key="5">
    <source>
        <dbReference type="PROSITE" id="PS50931"/>
    </source>
</evidence>
<feature type="domain" description="HTH lysR-type" evidence="5">
    <location>
        <begin position="1"/>
        <end position="59"/>
    </location>
</feature>
<proteinExistence type="inferred from homology"/>
<keyword evidence="2" id="KW-0805">Transcription regulation</keyword>
<dbReference type="PROSITE" id="PS50931">
    <property type="entry name" value="HTH_LYSR"/>
    <property type="match status" value="1"/>
</dbReference>
<organism evidence="6 7">
    <name type="scientific">Klebsiella electrica</name>
    <dbReference type="NCBI Taxonomy" id="1259973"/>
    <lineage>
        <taxon>Bacteria</taxon>
        <taxon>Pseudomonadati</taxon>
        <taxon>Pseudomonadota</taxon>
        <taxon>Gammaproteobacteria</taxon>
        <taxon>Enterobacterales</taxon>
        <taxon>Enterobacteriaceae</taxon>
        <taxon>Klebsiella/Raoultella group</taxon>
        <taxon>Klebsiella</taxon>
    </lineage>
</organism>
<dbReference type="Pfam" id="PF03466">
    <property type="entry name" value="LysR_substrate"/>
    <property type="match status" value="1"/>
</dbReference>
<dbReference type="InterPro" id="IPR036388">
    <property type="entry name" value="WH-like_DNA-bd_sf"/>
</dbReference>
<comment type="similarity">
    <text evidence="1">Belongs to the LysR transcriptional regulatory family.</text>
</comment>
<dbReference type="InterPro" id="IPR058163">
    <property type="entry name" value="LysR-type_TF_proteobact-type"/>
</dbReference>
<sequence>MDYLDDLYLFKQVVDCNGISSASRHLGIAKSTLSRRINALESRLGVKLFHHSPRQFQLTHFGIACYEKCTALVDQAEQIHSMAEQLRAHPAGRLHIICPPMIGSLVIEEIAAEFACLAPEVQLYLEETTGIYDPRSSQADIVIYPAFKPLADSTLVARQFLISSYALVAHPDVLAGKPALVHPQDLAGFNCLALGEGTLNGVWELTNEQQISRFYFKPAFIATQPTALLHAARQGMGIASLPGLLIQDDLQQGKLVPVLPHWQPVPVTFFALHPGNKVITVAARRFLDLLLARTRHFEHG</sequence>
<dbReference type="GO" id="GO:0043565">
    <property type="term" value="F:sequence-specific DNA binding"/>
    <property type="evidence" value="ECO:0007669"/>
    <property type="project" value="TreeGrafter"/>
</dbReference>
<reference evidence="6 7" key="1">
    <citation type="journal article" date="2023" name="Microbiol. Resour. Announc.">
        <title>Complete Genome Sequence of the First Colistin-Resistant Raoultella electrica Strain.</title>
        <authorList>
            <person name="Aldeia C."/>
            <person name="Campos-Madueno E.I."/>
            <person name="Sendi P."/>
            <person name="Endimiani A."/>
        </authorList>
    </citation>
    <scope>NUCLEOTIDE SEQUENCE [LARGE SCALE GENOMIC DNA]</scope>
    <source>
        <strain evidence="6 7">S2-IND-01-C</strain>
    </source>
</reference>
<dbReference type="Proteomes" id="UP001210130">
    <property type="component" value="Chromosome"/>
</dbReference>
<dbReference type="PANTHER" id="PTHR30537">
    <property type="entry name" value="HTH-TYPE TRANSCRIPTIONAL REGULATOR"/>
    <property type="match status" value="1"/>
</dbReference>
<dbReference type="RefSeq" id="WP_131048954.1">
    <property type="nucleotide sequence ID" value="NZ_CP112887.1"/>
</dbReference>
<dbReference type="InterPro" id="IPR000847">
    <property type="entry name" value="LysR_HTH_N"/>
</dbReference>
<name>A0AAJ5QWB4_9ENTR</name>
<dbReference type="EMBL" id="CP112887">
    <property type="protein sequence ID" value="WBW62304.1"/>
    <property type="molecule type" value="Genomic_DNA"/>
</dbReference>
<dbReference type="Gene3D" id="1.10.10.10">
    <property type="entry name" value="Winged helix-like DNA-binding domain superfamily/Winged helix DNA-binding domain"/>
    <property type="match status" value="1"/>
</dbReference>
<dbReference type="GO" id="GO:0006351">
    <property type="term" value="P:DNA-templated transcription"/>
    <property type="evidence" value="ECO:0007669"/>
    <property type="project" value="TreeGrafter"/>
</dbReference>
<dbReference type="SUPFAM" id="SSF46785">
    <property type="entry name" value="Winged helix' DNA-binding domain"/>
    <property type="match status" value="1"/>
</dbReference>
<dbReference type="InterPro" id="IPR005119">
    <property type="entry name" value="LysR_subst-bd"/>
</dbReference>
<evidence type="ECO:0000256" key="4">
    <source>
        <dbReference type="ARBA" id="ARBA00023163"/>
    </source>
</evidence>
<evidence type="ECO:0000256" key="3">
    <source>
        <dbReference type="ARBA" id="ARBA00023125"/>
    </source>
</evidence>
<dbReference type="CDD" id="cd08422">
    <property type="entry name" value="PBP2_CrgA_like"/>
    <property type="match status" value="1"/>
</dbReference>
<keyword evidence="4" id="KW-0804">Transcription</keyword>
<accession>A0AAJ5QWB4</accession>
<dbReference type="InterPro" id="IPR036390">
    <property type="entry name" value="WH_DNA-bd_sf"/>
</dbReference>
<dbReference type="AlphaFoldDB" id="A0AAJ5QWB4"/>
<dbReference type="Gene3D" id="3.40.190.290">
    <property type="match status" value="1"/>
</dbReference>
<dbReference type="Pfam" id="PF00126">
    <property type="entry name" value="HTH_1"/>
    <property type="match status" value="1"/>
</dbReference>
<evidence type="ECO:0000256" key="2">
    <source>
        <dbReference type="ARBA" id="ARBA00023015"/>
    </source>
</evidence>
<gene>
    <name evidence="6" type="ORF">OR613_05020</name>
</gene>
<evidence type="ECO:0000313" key="7">
    <source>
        <dbReference type="Proteomes" id="UP001210130"/>
    </source>
</evidence>
<dbReference type="PANTHER" id="PTHR30537:SF31">
    <property type="entry name" value="TRANSCRIPTIONAL REGULATOR, LYSR FAMILY"/>
    <property type="match status" value="1"/>
</dbReference>
<dbReference type="GO" id="GO:0003700">
    <property type="term" value="F:DNA-binding transcription factor activity"/>
    <property type="evidence" value="ECO:0007669"/>
    <property type="project" value="InterPro"/>
</dbReference>
<keyword evidence="7" id="KW-1185">Reference proteome</keyword>
<protein>
    <submittedName>
        <fullName evidence="6">LysR substrate-binding domain-containing protein</fullName>
    </submittedName>
</protein>
<evidence type="ECO:0000256" key="1">
    <source>
        <dbReference type="ARBA" id="ARBA00009437"/>
    </source>
</evidence>
<dbReference type="SUPFAM" id="SSF53850">
    <property type="entry name" value="Periplasmic binding protein-like II"/>
    <property type="match status" value="1"/>
</dbReference>
<keyword evidence="3" id="KW-0238">DNA-binding</keyword>
<evidence type="ECO:0000313" key="6">
    <source>
        <dbReference type="EMBL" id="WBW62304.1"/>
    </source>
</evidence>